<name>A0ABW2HXP1_9ACTN</name>
<keyword evidence="3" id="KW-1185">Reference proteome</keyword>
<accession>A0ABW2HXP1</accession>
<evidence type="ECO:0000313" key="3">
    <source>
        <dbReference type="Proteomes" id="UP001596548"/>
    </source>
</evidence>
<reference evidence="3" key="1">
    <citation type="journal article" date="2019" name="Int. J. Syst. Evol. Microbiol.">
        <title>The Global Catalogue of Microorganisms (GCM) 10K type strain sequencing project: providing services to taxonomists for standard genome sequencing and annotation.</title>
        <authorList>
            <consortium name="The Broad Institute Genomics Platform"/>
            <consortium name="The Broad Institute Genome Sequencing Center for Infectious Disease"/>
            <person name="Wu L."/>
            <person name="Ma J."/>
        </authorList>
    </citation>
    <scope>NUCLEOTIDE SEQUENCE [LARGE SCALE GENOMIC DNA]</scope>
    <source>
        <strain evidence="3">XZYJT-10</strain>
    </source>
</reference>
<comment type="caution">
    <text evidence="2">The sequence shown here is derived from an EMBL/GenBank/DDBJ whole genome shotgun (WGS) entry which is preliminary data.</text>
</comment>
<organism evidence="2 3">
    <name type="scientific">Paractinoplanes rhizophilus</name>
    <dbReference type="NCBI Taxonomy" id="1416877"/>
    <lineage>
        <taxon>Bacteria</taxon>
        <taxon>Bacillati</taxon>
        <taxon>Actinomycetota</taxon>
        <taxon>Actinomycetes</taxon>
        <taxon>Micromonosporales</taxon>
        <taxon>Micromonosporaceae</taxon>
        <taxon>Paractinoplanes</taxon>
    </lineage>
</organism>
<evidence type="ECO:0000256" key="1">
    <source>
        <dbReference type="SAM" id="Phobius"/>
    </source>
</evidence>
<evidence type="ECO:0000313" key="2">
    <source>
        <dbReference type="EMBL" id="MFC7277840.1"/>
    </source>
</evidence>
<feature type="transmembrane region" description="Helical" evidence="1">
    <location>
        <begin position="181"/>
        <end position="202"/>
    </location>
</feature>
<dbReference type="Pfam" id="PF22564">
    <property type="entry name" value="HAAS"/>
    <property type="match status" value="1"/>
</dbReference>
<sequence length="212" mass="22087">MSTAPLAHTDVIVLDYLAALWAQSEDLSPQLRDELMSTVADYISARRMASSPLEDAAAIVQRLGPPERLVDAVRRGQLPPHIRLPALVPPPMPAMPTMAAMPVSGPAPRAGVAEYTAVGMLTAGAFFLPVVSPVAGMLLASASPHFTPADKAAGWTLTAGSAALGAVLTLFFATLPFHTGAALLLIYLAMCTGAFAAGMCLLNSLRRRDGGR</sequence>
<evidence type="ECO:0008006" key="4">
    <source>
        <dbReference type="Google" id="ProtNLM"/>
    </source>
</evidence>
<keyword evidence="1" id="KW-0472">Membrane</keyword>
<protein>
    <recommendedName>
        <fullName evidence="4">DUF1700 domain-containing protein</fullName>
    </recommendedName>
</protein>
<proteinExistence type="predicted"/>
<dbReference type="RefSeq" id="WP_378973954.1">
    <property type="nucleotide sequence ID" value="NZ_JBHTBJ010000026.1"/>
</dbReference>
<dbReference type="EMBL" id="JBHTBJ010000026">
    <property type="protein sequence ID" value="MFC7277840.1"/>
    <property type="molecule type" value="Genomic_DNA"/>
</dbReference>
<keyword evidence="1" id="KW-0812">Transmembrane</keyword>
<keyword evidence="1" id="KW-1133">Transmembrane helix</keyword>
<feature type="transmembrane region" description="Helical" evidence="1">
    <location>
        <begin position="152"/>
        <end position="175"/>
    </location>
</feature>
<gene>
    <name evidence="2" type="ORF">ACFQS1_27955</name>
</gene>
<feature type="transmembrane region" description="Helical" evidence="1">
    <location>
        <begin position="115"/>
        <end position="140"/>
    </location>
</feature>
<dbReference type="Proteomes" id="UP001596548">
    <property type="component" value="Unassembled WGS sequence"/>
</dbReference>